<protein>
    <submittedName>
        <fullName evidence="5">Cytochrome P450</fullName>
    </submittedName>
</protein>
<dbReference type="Gene3D" id="1.10.630.10">
    <property type="entry name" value="Cytochrome P450"/>
    <property type="match status" value="1"/>
</dbReference>
<proteinExistence type="inferred from homology"/>
<dbReference type="InterPro" id="IPR036396">
    <property type="entry name" value="Cyt_P450_sf"/>
</dbReference>
<dbReference type="InterPro" id="IPR050121">
    <property type="entry name" value="Cytochrome_P450_monoxygenase"/>
</dbReference>
<gene>
    <name evidence="5" type="ORF">K7B10_03570</name>
</gene>
<dbReference type="PANTHER" id="PTHR24305:SF166">
    <property type="entry name" value="CYTOCHROME P450 12A4, MITOCHONDRIAL-RELATED"/>
    <property type="match status" value="1"/>
</dbReference>
<feature type="region of interest" description="Disordered" evidence="4">
    <location>
        <begin position="1"/>
        <end position="43"/>
    </location>
</feature>
<organism evidence="5 6">
    <name type="scientific">Streptomyces flavotricini</name>
    <dbReference type="NCBI Taxonomy" id="66888"/>
    <lineage>
        <taxon>Bacteria</taxon>
        <taxon>Bacillati</taxon>
        <taxon>Actinomycetota</taxon>
        <taxon>Actinomycetes</taxon>
        <taxon>Kitasatosporales</taxon>
        <taxon>Streptomycetaceae</taxon>
        <taxon>Streptomyces</taxon>
    </lineage>
</organism>
<keyword evidence="2" id="KW-0479">Metal-binding</keyword>
<evidence type="ECO:0000256" key="1">
    <source>
        <dbReference type="ARBA" id="ARBA00010617"/>
    </source>
</evidence>
<name>A0ABS8DYL3_9ACTN</name>
<dbReference type="InterPro" id="IPR001128">
    <property type="entry name" value="Cyt_P450"/>
</dbReference>
<dbReference type="EMBL" id="JAINUL010000001">
    <property type="protein sequence ID" value="MCC0093880.1"/>
    <property type="molecule type" value="Genomic_DNA"/>
</dbReference>
<sequence>MTEATARSGAADESTTEAAGTTGIPDRTADTGSASLPVPRPARAGRAETVRFAATHTLPAFVRGAFHLRPRVVAAQAALGQQGWSAATLRAMRARHGGAPVEVRGLSGPMLVLLDQADVRRFYELPVRTLAMDAPDKYKALSLLEPTGVICSHGDTREERRRVNDEVLAADRPVHPSCEEFRAVIAQEAPALIQGSELDFPLLRRTVARIVRRMVLGDAAAGDEELARWLLAIREESNWMRMRRRRAAAAEALYRKAAARVEEYAARAEPHTLTALARNHPAAQGPDAAALDAVGQAHHWLLALDAVGPIVARTLLLLAAHPAEQEALRAEVDGGGAELPRLRACVEETLRLFPVVPDLLRVTRAETEWSGVHYPAGTAVLVPALFHQRDPEHVPAAHQFVPARWLRPGAAQDIRMAPFSHGGGRCPGEHLGVLTASLLTAAVLRGHRVTGGRPAVDPCRPLPGLLASAGIRLTLAPR</sequence>
<reference evidence="5 6" key="1">
    <citation type="submission" date="2021-08" db="EMBL/GenBank/DDBJ databases">
        <title>Genomic Architecture of Streptomyces flavotricini NGL1 and Streptomyces erythrochromogenes HMS4 With Differential Plant Beneficial attributes and laccase production capabilities.</title>
        <authorList>
            <person name="Salwan R."/>
            <person name="Kaur R."/>
            <person name="Sharma V."/>
        </authorList>
    </citation>
    <scope>NUCLEOTIDE SEQUENCE [LARGE SCALE GENOMIC DNA]</scope>
    <source>
        <strain evidence="5 6">NGL1</strain>
    </source>
</reference>
<evidence type="ECO:0000256" key="4">
    <source>
        <dbReference type="SAM" id="MobiDB-lite"/>
    </source>
</evidence>
<dbReference type="InterPro" id="IPR002403">
    <property type="entry name" value="Cyt_P450_E_grp-IV"/>
</dbReference>
<comment type="caution">
    <text evidence="5">The sequence shown here is derived from an EMBL/GenBank/DDBJ whole genome shotgun (WGS) entry which is preliminary data.</text>
</comment>
<evidence type="ECO:0000313" key="5">
    <source>
        <dbReference type="EMBL" id="MCC0093880.1"/>
    </source>
</evidence>
<dbReference type="SUPFAM" id="SSF48264">
    <property type="entry name" value="Cytochrome P450"/>
    <property type="match status" value="1"/>
</dbReference>
<comment type="similarity">
    <text evidence="1">Belongs to the cytochrome P450 family.</text>
</comment>
<evidence type="ECO:0000313" key="6">
    <source>
        <dbReference type="Proteomes" id="UP001520654"/>
    </source>
</evidence>
<keyword evidence="3" id="KW-0408">Iron</keyword>
<dbReference type="PRINTS" id="PR00385">
    <property type="entry name" value="P450"/>
</dbReference>
<dbReference type="RefSeq" id="WP_229334497.1">
    <property type="nucleotide sequence ID" value="NZ_JAINUL010000001.1"/>
</dbReference>
<keyword evidence="6" id="KW-1185">Reference proteome</keyword>
<dbReference type="Pfam" id="PF00067">
    <property type="entry name" value="p450"/>
    <property type="match status" value="1"/>
</dbReference>
<accession>A0ABS8DYL3</accession>
<dbReference type="PRINTS" id="PR00465">
    <property type="entry name" value="EP450IV"/>
</dbReference>
<dbReference type="Proteomes" id="UP001520654">
    <property type="component" value="Unassembled WGS sequence"/>
</dbReference>
<evidence type="ECO:0000256" key="3">
    <source>
        <dbReference type="ARBA" id="ARBA00023004"/>
    </source>
</evidence>
<evidence type="ECO:0000256" key="2">
    <source>
        <dbReference type="ARBA" id="ARBA00022723"/>
    </source>
</evidence>
<dbReference type="PANTHER" id="PTHR24305">
    <property type="entry name" value="CYTOCHROME P450"/>
    <property type="match status" value="1"/>
</dbReference>